<dbReference type="Pfam" id="PF04350">
    <property type="entry name" value="PilO"/>
    <property type="match status" value="1"/>
</dbReference>
<organism evidence="2 3">
    <name type="scientific">Modicisalibacter tunisiensis</name>
    <dbReference type="NCBI Taxonomy" id="390637"/>
    <lineage>
        <taxon>Bacteria</taxon>
        <taxon>Pseudomonadati</taxon>
        <taxon>Pseudomonadota</taxon>
        <taxon>Gammaproteobacteria</taxon>
        <taxon>Oceanospirillales</taxon>
        <taxon>Halomonadaceae</taxon>
        <taxon>Modicisalibacter</taxon>
    </lineage>
</organism>
<dbReference type="PANTHER" id="PTHR39555">
    <property type="entry name" value="FIMBRIAL ASSEMBLY PROTEIN PILO-LIKE PROTEIN-RELATED"/>
    <property type="match status" value="1"/>
</dbReference>
<name>A0ABS7WUZ9_9GAMM</name>
<dbReference type="Gene3D" id="3.30.70.60">
    <property type="match status" value="1"/>
</dbReference>
<reference evidence="2 3" key="1">
    <citation type="submission" date="2021-05" db="EMBL/GenBank/DDBJ databases">
        <title>Petroleum and Energy Research Collection (APPE): ex situ preservation of microbial diversity associated with the oil industry and exploitation of its biotechnological potential.</title>
        <authorList>
            <person name="Paixao C.T.M."/>
            <person name="Gomes M.B."/>
            <person name="Oliveira V.M."/>
        </authorList>
    </citation>
    <scope>NUCLEOTIDE SEQUENCE [LARGE SCALE GENOMIC DNA]</scope>
    <source>
        <strain evidence="2 3">LIT2</strain>
    </source>
</reference>
<dbReference type="InterPro" id="IPR014717">
    <property type="entry name" value="Transl_elong_EF1B/ribsomal_bS6"/>
</dbReference>
<evidence type="ECO:0000313" key="3">
    <source>
        <dbReference type="Proteomes" id="UP001319883"/>
    </source>
</evidence>
<keyword evidence="1" id="KW-0812">Transmembrane</keyword>
<proteinExistence type="predicted"/>
<dbReference type="EMBL" id="JAGXFD010000001">
    <property type="protein sequence ID" value="MBZ9566435.1"/>
    <property type="molecule type" value="Genomic_DNA"/>
</dbReference>
<dbReference type="Proteomes" id="UP001319883">
    <property type="component" value="Unassembled WGS sequence"/>
</dbReference>
<gene>
    <name evidence="2" type="ORF">KGQ91_01845</name>
</gene>
<keyword evidence="1" id="KW-1133">Transmembrane helix</keyword>
<feature type="transmembrane region" description="Helical" evidence="1">
    <location>
        <begin position="28"/>
        <end position="50"/>
    </location>
</feature>
<sequence length="215" mass="24426">MRLAAEWRRLREVDWRELDLREAGNWPVSLQVLTCLLVGLVLFWLGYHFVAAPRLDRLEQARQQEHALLEQYETKAYQAANLPAMRRQMQTLETRMDTLLKMLPTGAEVPSLLDDISDTARQHHLTIDVIRLQAPVEKAYYIEQPFSIQVEGDYHRIAVFLSGVAALPRIVTLHDFTLTPVDDQGTLKLSMLAKTYNHRAQTSAGDTTSTAEGGS</sequence>
<evidence type="ECO:0000313" key="2">
    <source>
        <dbReference type="EMBL" id="MBZ9566435.1"/>
    </source>
</evidence>
<accession>A0ABS7WUZ9</accession>
<keyword evidence="3" id="KW-1185">Reference proteome</keyword>
<dbReference type="RefSeq" id="WP_224420132.1">
    <property type="nucleotide sequence ID" value="NZ_JAGXFD010000001.1"/>
</dbReference>
<evidence type="ECO:0000256" key="1">
    <source>
        <dbReference type="SAM" id="Phobius"/>
    </source>
</evidence>
<dbReference type="InterPro" id="IPR007445">
    <property type="entry name" value="PilO"/>
</dbReference>
<dbReference type="Gene3D" id="1.10.287.540">
    <property type="entry name" value="Helix hairpin bin"/>
    <property type="match status" value="1"/>
</dbReference>
<dbReference type="PIRSF" id="PIRSF016482">
    <property type="entry name" value="PilO"/>
    <property type="match status" value="1"/>
</dbReference>
<keyword evidence="1" id="KW-0472">Membrane</keyword>
<comment type="caution">
    <text evidence="2">The sequence shown here is derived from an EMBL/GenBank/DDBJ whole genome shotgun (WGS) entry which is preliminary data.</text>
</comment>
<protein>
    <submittedName>
        <fullName evidence="2">Type 4a pilus biogenesis protein PilO</fullName>
    </submittedName>
</protein>
<dbReference type="PANTHER" id="PTHR39555:SF1">
    <property type="entry name" value="TYPE IV PILUS INNER MEMBRANE COMPONENT PILO"/>
    <property type="match status" value="1"/>
</dbReference>